<feature type="transmembrane region" description="Helical" evidence="2">
    <location>
        <begin position="34"/>
        <end position="55"/>
    </location>
</feature>
<dbReference type="AlphaFoldDB" id="A0A4Y6UAB6"/>
<sequence length="232" mass="24868">MTDTTENKKLPPQFPAQFESIVDIFPPQYIKPSWFIASGALMVVLGILAWVTSFWLTMGSVMILGAFMLVGGAVQLVQGFGHGGRGMPRWLNVLTGALIAIAGGLMCWHPVLGADVVTAFIAALLIFGGLMRFWYAFSVRGIPGWWWGLVSGLITLALGVVLWAWMPTASLIFIGTLISVELLFSGISAIFLGLNLRTTMEQFQAYAQTHNTSAAAPKAPTPNAAPGKPNAS</sequence>
<dbReference type="Proteomes" id="UP000318709">
    <property type="component" value="Chromosome"/>
</dbReference>
<protein>
    <submittedName>
        <fullName evidence="3">HdeD family acid-resistance protein</fullName>
    </submittedName>
</protein>
<proteinExistence type="predicted"/>
<keyword evidence="2" id="KW-0812">Transmembrane</keyword>
<dbReference type="Pfam" id="PF03729">
    <property type="entry name" value="DUF308"/>
    <property type="match status" value="1"/>
</dbReference>
<dbReference type="InterPro" id="IPR052712">
    <property type="entry name" value="Acid_resist_chaperone_HdeD"/>
</dbReference>
<dbReference type="KEGG" id="swf:E3E12_02900"/>
<keyword evidence="2" id="KW-0472">Membrane</keyword>
<evidence type="ECO:0000256" key="2">
    <source>
        <dbReference type="SAM" id="Phobius"/>
    </source>
</evidence>
<dbReference type="PANTHER" id="PTHR34989:SF1">
    <property type="entry name" value="PROTEIN HDED"/>
    <property type="match status" value="1"/>
</dbReference>
<dbReference type="GO" id="GO:0005886">
    <property type="term" value="C:plasma membrane"/>
    <property type="evidence" value="ECO:0007669"/>
    <property type="project" value="TreeGrafter"/>
</dbReference>
<keyword evidence="2" id="KW-1133">Transmembrane helix</keyword>
<feature type="transmembrane region" description="Helical" evidence="2">
    <location>
        <begin position="90"/>
        <end position="111"/>
    </location>
</feature>
<dbReference type="InterPro" id="IPR005325">
    <property type="entry name" value="DUF308_memb"/>
</dbReference>
<evidence type="ECO:0000313" key="4">
    <source>
        <dbReference type="Proteomes" id="UP000318709"/>
    </source>
</evidence>
<dbReference type="EMBL" id="CP038231">
    <property type="protein sequence ID" value="QDH13321.1"/>
    <property type="molecule type" value="Genomic_DNA"/>
</dbReference>
<feature type="transmembrane region" description="Helical" evidence="2">
    <location>
        <begin position="61"/>
        <end position="78"/>
    </location>
</feature>
<feature type="transmembrane region" description="Helical" evidence="2">
    <location>
        <begin position="171"/>
        <end position="194"/>
    </location>
</feature>
<dbReference type="OrthoDB" id="9815400at2"/>
<organism evidence="3 4">
    <name type="scientific">Formicincola oecophyllae</name>
    <dbReference type="NCBI Taxonomy" id="2558361"/>
    <lineage>
        <taxon>Bacteria</taxon>
        <taxon>Pseudomonadati</taxon>
        <taxon>Pseudomonadota</taxon>
        <taxon>Alphaproteobacteria</taxon>
        <taxon>Acetobacterales</taxon>
        <taxon>Acetobacteraceae</taxon>
        <taxon>Formicincola</taxon>
    </lineage>
</organism>
<feature type="compositionally biased region" description="Low complexity" evidence="1">
    <location>
        <begin position="214"/>
        <end position="232"/>
    </location>
</feature>
<dbReference type="PANTHER" id="PTHR34989">
    <property type="entry name" value="PROTEIN HDED"/>
    <property type="match status" value="1"/>
</dbReference>
<evidence type="ECO:0000256" key="1">
    <source>
        <dbReference type="SAM" id="MobiDB-lite"/>
    </source>
</evidence>
<feature type="transmembrane region" description="Helical" evidence="2">
    <location>
        <begin position="117"/>
        <end position="137"/>
    </location>
</feature>
<accession>A0A4Y6UAB6</accession>
<gene>
    <name evidence="3" type="ORF">E3E12_02900</name>
</gene>
<evidence type="ECO:0000313" key="3">
    <source>
        <dbReference type="EMBL" id="QDH13321.1"/>
    </source>
</evidence>
<keyword evidence="4" id="KW-1185">Reference proteome</keyword>
<feature type="transmembrane region" description="Helical" evidence="2">
    <location>
        <begin position="144"/>
        <end position="165"/>
    </location>
</feature>
<feature type="region of interest" description="Disordered" evidence="1">
    <location>
        <begin position="212"/>
        <end position="232"/>
    </location>
</feature>
<reference evidence="3 4" key="1">
    <citation type="submission" date="2019-03" db="EMBL/GenBank/DDBJ databases">
        <title>The complete genome sequence of Swingsia_sp. F3b2 LMG30590(T).</title>
        <authorList>
            <person name="Chua K.-O."/>
            <person name="Chan K.-G."/>
            <person name="See-Too W.-S."/>
        </authorList>
    </citation>
    <scope>NUCLEOTIDE SEQUENCE [LARGE SCALE GENOMIC DNA]</scope>
    <source>
        <strain evidence="3 4">F3b2</strain>
    </source>
</reference>
<name>A0A4Y6UAB6_9PROT</name>
<dbReference type="RefSeq" id="WP_141442982.1">
    <property type="nucleotide sequence ID" value="NZ_CP038231.1"/>
</dbReference>